<dbReference type="EMBL" id="PSQE01000003">
    <property type="protein sequence ID" value="RHN69322.1"/>
    <property type="molecule type" value="Genomic_DNA"/>
</dbReference>
<dbReference type="InterPro" id="IPR011701">
    <property type="entry name" value="MFS"/>
</dbReference>
<organism evidence="8 9">
    <name type="scientific">Medicago truncatula</name>
    <name type="common">Barrel medic</name>
    <name type="synonym">Medicago tribuloides</name>
    <dbReference type="NCBI Taxonomy" id="3880"/>
    <lineage>
        <taxon>Eukaryota</taxon>
        <taxon>Viridiplantae</taxon>
        <taxon>Streptophyta</taxon>
        <taxon>Embryophyta</taxon>
        <taxon>Tracheophyta</taxon>
        <taxon>Spermatophyta</taxon>
        <taxon>Magnoliopsida</taxon>
        <taxon>eudicotyledons</taxon>
        <taxon>Gunneridae</taxon>
        <taxon>Pentapetalae</taxon>
        <taxon>rosids</taxon>
        <taxon>fabids</taxon>
        <taxon>Fabales</taxon>
        <taxon>Fabaceae</taxon>
        <taxon>Papilionoideae</taxon>
        <taxon>50 kb inversion clade</taxon>
        <taxon>NPAAA clade</taxon>
        <taxon>Hologalegina</taxon>
        <taxon>IRL clade</taxon>
        <taxon>Trifolieae</taxon>
        <taxon>Medicago</taxon>
    </lineage>
</organism>
<dbReference type="Pfam" id="PF07690">
    <property type="entry name" value="MFS_1"/>
    <property type="match status" value="1"/>
</dbReference>
<keyword evidence="4 6" id="KW-1133">Transmembrane helix</keyword>
<dbReference type="GO" id="GO:0016020">
    <property type="term" value="C:membrane"/>
    <property type="evidence" value="ECO:0007669"/>
    <property type="project" value="UniProtKB-SubCell"/>
</dbReference>
<dbReference type="PANTHER" id="PTHR23504:SF84">
    <property type="entry name" value="ZINC INDUCED FACILITATOR-LIKE PROTEIN"/>
    <property type="match status" value="1"/>
</dbReference>
<keyword evidence="3 6" id="KW-0812">Transmembrane</keyword>
<keyword evidence="5 6" id="KW-0472">Membrane</keyword>
<evidence type="ECO:0000259" key="7">
    <source>
        <dbReference type="PROSITE" id="PS50850"/>
    </source>
</evidence>
<dbReference type="InterPro" id="IPR020846">
    <property type="entry name" value="MFS_dom"/>
</dbReference>
<dbReference type="Gene3D" id="1.20.1250.20">
    <property type="entry name" value="MFS general substrate transporter like domains"/>
    <property type="match status" value="1"/>
</dbReference>
<accession>A0A396IUU9</accession>
<proteinExistence type="predicted"/>
<gene>
    <name evidence="8" type="ORF">MtrunA17_Chr3g0123421</name>
</gene>
<evidence type="ECO:0000256" key="3">
    <source>
        <dbReference type="ARBA" id="ARBA00022692"/>
    </source>
</evidence>
<dbReference type="GO" id="GO:0022857">
    <property type="term" value="F:transmembrane transporter activity"/>
    <property type="evidence" value="ECO:0007669"/>
    <property type="project" value="InterPro"/>
</dbReference>
<dbReference type="Gramene" id="rna17772">
    <property type="protein sequence ID" value="RHN69322.1"/>
    <property type="gene ID" value="gene17772"/>
</dbReference>
<comment type="subcellular location">
    <subcellularLocation>
        <location evidence="1">Membrane</location>
        <topology evidence="1">Multi-pass membrane protein</topology>
    </subcellularLocation>
</comment>
<evidence type="ECO:0000256" key="6">
    <source>
        <dbReference type="SAM" id="Phobius"/>
    </source>
</evidence>
<feature type="transmembrane region" description="Helical" evidence="6">
    <location>
        <begin position="110"/>
        <end position="129"/>
    </location>
</feature>
<protein>
    <submittedName>
        <fullName evidence="8">Putative major facilitator superfamily</fullName>
    </submittedName>
</protein>
<comment type="caution">
    <text evidence="8">The sequence shown here is derived from an EMBL/GenBank/DDBJ whole genome shotgun (WGS) entry which is preliminary data.</text>
</comment>
<feature type="transmembrane region" description="Helical" evidence="6">
    <location>
        <begin position="41"/>
        <end position="64"/>
    </location>
</feature>
<feature type="transmembrane region" description="Helical" evidence="6">
    <location>
        <begin position="166"/>
        <end position="190"/>
    </location>
</feature>
<evidence type="ECO:0000313" key="9">
    <source>
        <dbReference type="Proteomes" id="UP000265566"/>
    </source>
</evidence>
<feature type="transmembrane region" description="Helical" evidence="6">
    <location>
        <begin position="135"/>
        <end position="154"/>
    </location>
</feature>
<evidence type="ECO:0000256" key="1">
    <source>
        <dbReference type="ARBA" id="ARBA00004141"/>
    </source>
</evidence>
<evidence type="ECO:0000313" key="8">
    <source>
        <dbReference type="EMBL" id="RHN69322.1"/>
    </source>
</evidence>
<name>A0A396IUU9_MEDTR</name>
<evidence type="ECO:0000256" key="4">
    <source>
        <dbReference type="ARBA" id="ARBA00022989"/>
    </source>
</evidence>
<dbReference type="AlphaFoldDB" id="A0A396IUU9"/>
<dbReference type="PANTHER" id="PTHR23504">
    <property type="entry name" value="MAJOR FACILITATOR SUPERFAMILY DOMAIN-CONTAINING PROTEIN 10"/>
    <property type="match status" value="1"/>
</dbReference>
<feature type="domain" description="Major facilitator superfamily (MFS) profile" evidence="7">
    <location>
        <begin position="38"/>
        <end position="208"/>
    </location>
</feature>
<reference evidence="9" key="1">
    <citation type="journal article" date="2018" name="Nat. Plants">
        <title>Whole-genome landscape of Medicago truncatula symbiotic genes.</title>
        <authorList>
            <person name="Pecrix Y."/>
            <person name="Staton S.E."/>
            <person name="Sallet E."/>
            <person name="Lelandais-Briere C."/>
            <person name="Moreau S."/>
            <person name="Carrere S."/>
            <person name="Blein T."/>
            <person name="Jardinaud M.F."/>
            <person name="Latrasse D."/>
            <person name="Zouine M."/>
            <person name="Zahm M."/>
            <person name="Kreplak J."/>
            <person name="Mayjonade B."/>
            <person name="Satge C."/>
            <person name="Perez M."/>
            <person name="Cauet S."/>
            <person name="Marande W."/>
            <person name="Chantry-Darmon C."/>
            <person name="Lopez-Roques C."/>
            <person name="Bouchez O."/>
            <person name="Berard A."/>
            <person name="Debelle F."/>
            <person name="Munos S."/>
            <person name="Bendahmane A."/>
            <person name="Berges H."/>
            <person name="Niebel A."/>
            <person name="Buitink J."/>
            <person name="Frugier F."/>
            <person name="Benhamed M."/>
            <person name="Crespi M."/>
            <person name="Gouzy J."/>
            <person name="Gamas P."/>
        </authorList>
    </citation>
    <scope>NUCLEOTIDE SEQUENCE [LARGE SCALE GENOMIC DNA]</scope>
    <source>
        <strain evidence="9">cv. Jemalong A17</strain>
    </source>
</reference>
<dbReference type="SUPFAM" id="SSF103473">
    <property type="entry name" value="MFS general substrate transporter"/>
    <property type="match status" value="1"/>
</dbReference>
<feature type="transmembrane region" description="Helical" evidence="6">
    <location>
        <begin position="76"/>
        <end position="98"/>
    </location>
</feature>
<dbReference type="PROSITE" id="PS50850">
    <property type="entry name" value="MFS"/>
    <property type="match status" value="1"/>
</dbReference>
<evidence type="ECO:0000256" key="5">
    <source>
        <dbReference type="ARBA" id="ARBA00023136"/>
    </source>
</evidence>
<keyword evidence="2" id="KW-0813">Transport</keyword>
<sequence>MEEEKLEQPLLKKKYYENCPGCKVDQAKELGTDVSLRNLSFIWMAVLCGTLPLASLFPFVYFMVEDFNIAESEEDISAYAGYVGSSYMFGRTLTSILWGIISDRYGRKPVIIVGAITVVIFNTFFGLSTNLWMAIGMRFLLGSLNGLLGPIRAYATEIFREENQALGLSTVVAAWGVGLVIGPALGGYLAQPELKYPHLFPKGSIWDK</sequence>
<dbReference type="Proteomes" id="UP000265566">
    <property type="component" value="Chromosome 3"/>
</dbReference>
<evidence type="ECO:0000256" key="2">
    <source>
        <dbReference type="ARBA" id="ARBA00022448"/>
    </source>
</evidence>
<dbReference type="InterPro" id="IPR036259">
    <property type="entry name" value="MFS_trans_sf"/>
</dbReference>